<keyword evidence="4" id="KW-1185">Reference proteome</keyword>
<dbReference type="SUPFAM" id="SSF56801">
    <property type="entry name" value="Acetyl-CoA synthetase-like"/>
    <property type="match status" value="1"/>
</dbReference>
<dbReference type="Gene3D" id="3.40.50.12780">
    <property type="entry name" value="N-terminal domain of ligase-like"/>
    <property type="match status" value="1"/>
</dbReference>
<dbReference type="PANTHER" id="PTHR43767:SF7">
    <property type="entry name" value="MEDIUM_LONG-CHAIN-FATTY-ACID--COA LIGASE FADD8"/>
    <property type="match status" value="1"/>
</dbReference>
<dbReference type="EMBL" id="JAWSTH010000003">
    <property type="protein sequence ID" value="MDW5593155.1"/>
    <property type="molecule type" value="Genomic_DNA"/>
</dbReference>
<dbReference type="InterPro" id="IPR000873">
    <property type="entry name" value="AMP-dep_synth/lig_dom"/>
</dbReference>
<evidence type="ECO:0000313" key="3">
    <source>
        <dbReference type="EMBL" id="MDW5593155.1"/>
    </source>
</evidence>
<dbReference type="Pfam" id="PF00501">
    <property type="entry name" value="AMP-binding"/>
    <property type="match status" value="1"/>
</dbReference>
<accession>A0ABU4HIL0</accession>
<comment type="caution">
    <text evidence="3">The sequence shown here is derived from an EMBL/GenBank/DDBJ whole genome shotgun (WGS) entry which is preliminary data.</text>
</comment>
<gene>
    <name evidence="3" type="ORF">R7226_02320</name>
</gene>
<dbReference type="PROSITE" id="PS00455">
    <property type="entry name" value="AMP_BINDING"/>
    <property type="match status" value="1"/>
</dbReference>
<organism evidence="3 4">
    <name type="scientific">Conexibacter stalactiti</name>
    <dbReference type="NCBI Taxonomy" id="1940611"/>
    <lineage>
        <taxon>Bacteria</taxon>
        <taxon>Bacillati</taxon>
        <taxon>Actinomycetota</taxon>
        <taxon>Thermoleophilia</taxon>
        <taxon>Solirubrobacterales</taxon>
        <taxon>Conexibacteraceae</taxon>
        <taxon>Conexibacter</taxon>
    </lineage>
</organism>
<feature type="domain" description="AMP-binding enzyme C-terminal" evidence="2">
    <location>
        <begin position="424"/>
        <end position="499"/>
    </location>
</feature>
<sequence length="520" mass="57179">MDFAHLIRQAARHHRENVAVVHGDREQTYTELFERASRLANALRGLGLAQGDRVALLTPNGFETIEQLAGVALGGYVRSGLYTHQTGELNAYMMDLVDARALLVHADHVEEIEPHLGALTQLEHVLVFGGDARGHLAYERVLADAAPDDPQVELRPGDGHVVRFSAGTTGRPKGIYHTNAAWMNVENEWRLGLPQLDDRDRYLAAGPLTHLAIICVWPILQAGGRVVVMEAFDPGRALELIERERISFAVVVPTMIQALLDDPDVDRRDLSSLRCLHYAASPISERTAIRALERFGPILVQMYAQSEAIPATMLHAHQHLPQGSERERRWLRSIGRPTPNTIITVVDDAGRALPAGEVGEIAISSPGRMTEIWKDPAATAERLLPDGSVLTRDMGYMDEEGFVYLSDRKEDLIISGGYNIWPAELERAIATHAAVREVCVVGVPHERWGETPKAVVVLEEGASLSAAEVIELTREQVGSVKKVTSVEFAGELPKSGVGKVLRREVRAPFWPDVARHVSGA</sequence>
<dbReference type="Proteomes" id="UP001284601">
    <property type="component" value="Unassembled WGS sequence"/>
</dbReference>
<dbReference type="InterPro" id="IPR042099">
    <property type="entry name" value="ANL_N_sf"/>
</dbReference>
<dbReference type="InterPro" id="IPR025110">
    <property type="entry name" value="AMP-bd_C"/>
</dbReference>
<reference evidence="4" key="1">
    <citation type="submission" date="2023-07" db="EMBL/GenBank/DDBJ databases">
        <title>Conexibacter stalactiti sp. nov., isolated from stalactites in a lava cave and emended description of the genus Conexibacter.</title>
        <authorList>
            <person name="Lee S.D."/>
        </authorList>
    </citation>
    <scope>NUCLEOTIDE SEQUENCE [LARGE SCALE GENOMIC DNA]</scope>
    <source>
        <strain evidence="4">KCTC 39840</strain>
    </source>
</reference>
<proteinExistence type="predicted"/>
<dbReference type="Gene3D" id="3.30.300.30">
    <property type="match status" value="1"/>
</dbReference>
<dbReference type="PANTHER" id="PTHR43767">
    <property type="entry name" value="LONG-CHAIN-FATTY-ACID--COA LIGASE"/>
    <property type="match status" value="1"/>
</dbReference>
<feature type="domain" description="AMP-dependent synthetase/ligase" evidence="1">
    <location>
        <begin position="8"/>
        <end position="373"/>
    </location>
</feature>
<evidence type="ECO:0000259" key="2">
    <source>
        <dbReference type="Pfam" id="PF13193"/>
    </source>
</evidence>
<dbReference type="RefSeq" id="WP_318595417.1">
    <property type="nucleotide sequence ID" value="NZ_JAWSTH010000003.1"/>
</dbReference>
<dbReference type="InterPro" id="IPR020845">
    <property type="entry name" value="AMP-binding_CS"/>
</dbReference>
<dbReference type="InterPro" id="IPR045851">
    <property type="entry name" value="AMP-bd_C_sf"/>
</dbReference>
<evidence type="ECO:0000313" key="4">
    <source>
        <dbReference type="Proteomes" id="UP001284601"/>
    </source>
</evidence>
<dbReference type="Pfam" id="PF13193">
    <property type="entry name" value="AMP-binding_C"/>
    <property type="match status" value="1"/>
</dbReference>
<protein>
    <submittedName>
        <fullName evidence="3">AMP-binding protein</fullName>
    </submittedName>
</protein>
<evidence type="ECO:0000259" key="1">
    <source>
        <dbReference type="Pfam" id="PF00501"/>
    </source>
</evidence>
<name>A0ABU4HIL0_9ACTN</name>
<dbReference type="InterPro" id="IPR050237">
    <property type="entry name" value="ATP-dep_AMP-bd_enzyme"/>
</dbReference>